<dbReference type="EMBL" id="JASTZU010000012">
    <property type="protein sequence ID" value="MDL4839255.1"/>
    <property type="molecule type" value="Genomic_DNA"/>
</dbReference>
<organism evidence="1 2">
    <name type="scientific">Aquibacillus rhizosphaerae</name>
    <dbReference type="NCBI Taxonomy" id="3051431"/>
    <lineage>
        <taxon>Bacteria</taxon>
        <taxon>Bacillati</taxon>
        <taxon>Bacillota</taxon>
        <taxon>Bacilli</taxon>
        <taxon>Bacillales</taxon>
        <taxon>Bacillaceae</taxon>
        <taxon>Aquibacillus</taxon>
    </lineage>
</organism>
<comment type="caution">
    <text evidence="1">The sequence shown here is derived from an EMBL/GenBank/DDBJ whole genome shotgun (WGS) entry which is preliminary data.</text>
</comment>
<sequence>MSNETVSEWLRSEGLSNTDIDFIETVLTFTSTAKGLNNKLDEINKAFQTSFPDKKAEIDPNLTFWQFEKILHDNGLLIDLNEMLIRYKAQGLCVYLCNELLESQL</sequence>
<gene>
    <name evidence="1" type="ORF">QQS35_02100</name>
</gene>
<dbReference type="RefSeq" id="WP_285930108.1">
    <property type="nucleotide sequence ID" value="NZ_JASTZU010000012.1"/>
</dbReference>
<keyword evidence="2" id="KW-1185">Reference proteome</keyword>
<evidence type="ECO:0000313" key="1">
    <source>
        <dbReference type="EMBL" id="MDL4839255.1"/>
    </source>
</evidence>
<name>A0ABT7L262_9BACI</name>
<dbReference type="Proteomes" id="UP001235343">
    <property type="component" value="Unassembled WGS sequence"/>
</dbReference>
<reference evidence="1 2" key="1">
    <citation type="submission" date="2023-06" db="EMBL/GenBank/DDBJ databases">
        <title>Aquibacillus rhizosphaerae LR5S19.</title>
        <authorList>
            <person name="Sun J.-Q."/>
        </authorList>
    </citation>
    <scope>NUCLEOTIDE SEQUENCE [LARGE SCALE GENOMIC DNA]</scope>
    <source>
        <strain evidence="1 2">LR5S19</strain>
    </source>
</reference>
<protein>
    <submittedName>
        <fullName evidence="1">Uncharacterized protein</fullName>
    </submittedName>
</protein>
<proteinExistence type="predicted"/>
<accession>A0ABT7L262</accession>
<evidence type="ECO:0000313" key="2">
    <source>
        <dbReference type="Proteomes" id="UP001235343"/>
    </source>
</evidence>